<evidence type="ECO:0000313" key="2">
    <source>
        <dbReference type="Proteomes" id="UP000308600"/>
    </source>
</evidence>
<dbReference type="EMBL" id="ML208319">
    <property type="protein sequence ID" value="TFK70065.1"/>
    <property type="molecule type" value="Genomic_DNA"/>
</dbReference>
<sequence length="1591" mass="178730">MPPRRSSRSARPSVEPQPAEALPAKRKRGSTAEPEVEKPKARRASSARASVPPAAKGRASTRSKASLGHVEEEDDKEEEEEEEQESAPPAKKPRPSADGLDEEEDEEEEEEEDPKPKRRSSTTAARRNSKPPSKAEASGSRASSRRLSAAPPSTSRPSRPNGRAVKKEEPLVEEDEEEDEEEEPRPKSRSNGRSAANGRTTSRKKVELKSDVEMEVPDEDDDDDSDPPAPVKGRRTQKGRAPAAAKGKKKAPLYADDDDVSENEKPLKGKGKQNGKPVQAKPPPRTPSPELPPEEEKSLFDPPPAPTPAAPVALIPEEPKGPVARLMIYKLVLINFKSYAGRQEIGPFHKSFSSIVGPNGSGKSNTIDALLFVFGYRASKMRQGKLSELIHNSAEHPDLDECSVEVHFQEIMDLPGPNEFEIVSGSHLSVTRHAYKNNSSKYTINGRGSNYKDVQALLKGKGIDLDHNRFLILQGEVESIALMKPKATNEHEDGLLEYLEDIIGTSQYKEPIEEALVDVERLQEERAEKMNRLRLVERDKAALEAKKKEAEDYLRLKNEHVRALSRYYQWYLWRCLMLEKDLDDKVEKYATELSEETERNKDDITHLEMLRTHYKSREEAYEEVQAAAAAAMKELAELEKQAVSVEERAKHANGKIKKLSKSLKEDKEAKQKAVHAISDNSEKLIKQKEQVEEHEEKLDLEERALEAIRDSLKDKTQVFHEQIETKQKELQPWTTKINKKQADVDVATSERDALAKRAEQLKTASQEAQDTFQQLQSDQQVKIQEQDKLKRHKAGLQAQIQVAEKKLQDAQAQAQQWRGKATASRQRVDEAKSSQAANRSQGKVLDTLNRLKDSGRIQGFHGRLGNLGTIPDKYDVGISTACSALSNLVVDKVDQGQECIEYLRRQNVGRASFMVLEKLPRTSGMNKISTPENVPRLYDLIKPKDDRFAPAFYKAVRDTLVADDLEQANRIAFGAKRWRVVTLSGQLIDTSGTMSGGGSQPSRGGMSSKFAADTVSPDVLKTYEQESDQASKKFEEASEHARTAESELDRLKQSGPQSELAYEKLVMDIETGRRRIAEAEKRVRDLMSQNKPNAGDLARISKLEGDIDAATAELEELQGKSEKITKAIQDLEKKIMDIGGSRLMAQKSKVDGLRLLIQIANDELTKAEVGKAKAEKDSVKYDSTIEANEAALEELKQGQQEYEKQLAELQENVAALQENVEEAQGLVESRKEDCDKLKKELDKKEEQIQAFRKKEMELTQALNDAQKEQKLNNEAIEQVRAEHDSLTLEEIDDDDEDEDAEEDGEIQAGGSGERMEATAPDGDGEPQVKAEPGQRPKVKRERTPSHELHIYSEQELSKFRKRELLADKELLDEKVKNAKPDLSVLQEYRKREEEFLNRAKDLDKITEMRDNQKQKYEGLRKQRLDEFMAGFNLISLKLKEMYQMITLGGNAELELVDSMDPFSEGIIFSVMPPKKSWKNISNLSGGEKTLSSLALVFALHVFKPTPLYFMDEIDAALDFRNVSIVANYIKDRTKNAQFIIISLRNDMFELSHRLIGIYKTSNQTRSISIDNHALTSIPTASNDASHEALAN</sequence>
<keyword evidence="2" id="KW-1185">Reference proteome</keyword>
<evidence type="ECO:0000313" key="1">
    <source>
        <dbReference type="EMBL" id="TFK70065.1"/>
    </source>
</evidence>
<organism evidence="1 2">
    <name type="scientific">Pluteus cervinus</name>
    <dbReference type="NCBI Taxonomy" id="181527"/>
    <lineage>
        <taxon>Eukaryota</taxon>
        <taxon>Fungi</taxon>
        <taxon>Dikarya</taxon>
        <taxon>Basidiomycota</taxon>
        <taxon>Agaricomycotina</taxon>
        <taxon>Agaricomycetes</taxon>
        <taxon>Agaricomycetidae</taxon>
        <taxon>Agaricales</taxon>
        <taxon>Pluteineae</taxon>
        <taxon>Pluteaceae</taxon>
        <taxon>Pluteus</taxon>
    </lineage>
</organism>
<reference evidence="1 2" key="1">
    <citation type="journal article" date="2019" name="Nat. Ecol. Evol.">
        <title>Megaphylogeny resolves global patterns of mushroom evolution.</title>
        <authorList>
            <person name="Varga T."/>
            <person name="Krizsan K."/>
            <person name="Foldi C."/>
            <person name="Dima B."/>
            <person name="Sanchez-Garcia M."/>
            <person name="Sanchez-Ramirez S."/>
            <person name="Szollosi G.J."/>
            <person name="Szarkandi J.G."/>
            <person name="Papp V."/>
            <person name="Albert L."/>
            <person name="Andreopoulos W."/>
            <person name="Angelini C."/>
            <person name="Antonin V."/>
            <person name="Barry K.W."/>
            <person name="Bougher N.L."/>
            <person name="Buchanan P."/>
            <person name="Buyck B."/>
            <person name="Bense V."/>
            <person name="Catcheside P."/>
            <person name="Chovatia M."/>
            <person name="Cooper J."/>
            <person name="Damon W."/>
            <person name="Desjardin D."/>
            <person name="Finy P."/>
            <person name="Geml J."/>
            <person name="Haridas S."/>
            <person name="Hughes K."/>
            <person name="Justo A."/>
            <person name="Karasinski D."/>
            <person name="Kautmanova I."/>
            <person name="Kiss B."/>
            <person name="Kocsube S."/>
            <person name="Kotiranta H."/>
            <person name="LaButti K.M."/>
            <person name="Lechner B.E."/>
            <person name="Liimatainen K."/>
            <person name="Lipzen A."/>
            <person name="Lukacs Z."/>
            <person name="Mihaltcheva S."/>
            <person name="Morgado L.N."/>
            <person name="Niskanen T."/>
            <person name="Noordeloos M.E."/>
            <person name="Ohm R.A."/>
            <person name="Ortiz-Santana B."/>
            <person name="Ovrebo C."/>
            <person name="Racz N."/>
            <person name="Riley R."/>
            <person name="Savchenko A."/>
            <person name="Shiryaev A."/>
            <person name="Soop K."/>
            <person name="Spirin V."/>
            <person name="Szebenyi C."/>
            <person name="Tomsovsky M."/>
            <person name="Tulloss R.E."/>
            <person name="Uehling J."/>
            <person name="Grigoriev I.V."/>
            <person name="Vagvolgyi C."/>
            <person name="Papp T."/>
            <person name="Martin F.M."/>
            <person name="Miettinen O."/>
            <person name="Hibbett D.S."/>
            <person name="Nagy L.G."/>
        </authorList>
    </citation>
    <scope>NUCLEOTIDE SEQUENCE [LARGE SCALE GENOMIC DNA]</scope>
    <source>
        <strain evidence="1 2">NL-1719</strain>
    </source>
</reference>
<accession>A0ACD3AWG4</accession>
<name>A0ACD3AWG4_9AGAR</name>
<proteinExistence type="predicted"/>
<gene>
    <name evidence="1" type="ORF">BDN72DRAFT_839506</name>
</gene>
<dbReference type="Proteomes" id="UP000308600">
    <property type="component" value="Unassembled WGS sequence"/>
</dbReference>
<protein>
    <submittedName>
        <fullName evidence="1">Uncharacterized protein</fullName>
    </submittedName>
</protein>